<dbReference type="EMBL" id="BGPR01049038">
    <property type="protein sequence ID" value="GBO26028.1"/>
    <property type="molecule type" value="Genomic_DNA"/>
</dbReference>
<organism evidence="1 2">
    <name type="scientific">Araneus ventricosus</name>
    <name type="common">Orbweaver spider</name>
    <name type="synonym">Epeira ventricosa</name>
    <dbReference type="NCBI Taxonomy" id="182803"/>
    <lineage>
        <taxon>Eukaryota</taxon>
        <taxon>Metazoa</taxon>
        <taxon>Ecdysozoa</taxon>
        <taxon>Arthropoda</taxon>
        <taxon>Chelicerata</taxon>
        <taxon>Arachnida</taxon>
        <taxon>Araneae</taxon>
        <taxon>Araneomorphae</taxon>
        <taxon>Entelegynae</taxon>
        <taxon>Araneoidea</taxon>
        <taxon>Araneidae</taxon>
        <taxon>Araneus</taxon>
    </lineage>
</organism>
<evidence type="ECO:0000313" key="2">
    <source>
        <dbReference type="Proteomes" id="UP000499080"/>
    </source>
</evidence>
<accession>A0A4Y2VNP1</accession>
<protein>
    <submittedName>
        <fullName evidence="1">Uncharacterized protein</fullName>
    </submittedName>
</protein>
<sequence length="98" mass="10858">MQLIQQPVGNARSYSLFVDSLVFDVRYFTEMVEPPHKATTALYGPTTGDKAQVLQTSTPKPLAIGAGSEDVQCRSLMEFIAVSEAWSCSMFLKIIFFC</sequence>
<dbReference type="AlphaFoldDB" id="A0A4Y2VNP1"/>
<comment type="caution">
    <text evidence="1">The sequence shown here is derived from an EMBL/GenBank/DDBJ whole genome shotgun (WGS) entry which is preliminary data.</text>
</comment>
<proteinExistence type="predicted"/>
<name>A0A4Y2VNP1_ARAVE</name>
<reference evidence="1 2" key="1">
    <citation type="journal article" date="2019" name="Sci. Rep.">
        <title>Orb-weaving spider Araneus ventricosus genome elucidates the spidroin gene catalogue.</title>
        <authorList>
            <person name="Kono N."/>
            <person name="Nakamura H."/>
            <person name="Ohtoshi R."/>
            <person name="Moran D.A.P."/>
            <person name="Shinohara A."/>
            <person name="Yoshida Y."/>
            <person name="Fujiwara M."/>
            <person name="Mori M."/>
            <person name="Tomita M."/>
            <person name="Arakawa K."/>
        </authorList>
    </citation>
    <scope>NUCLEOTIDE SEQUENCE [LARGE SCALE GENOMIC DNA]</scope>
</reference>
<evidence type="ECO:0000313" key="1">
    <source>
        <dbReference type="EMBL" id="GBO26028.1"/>
    </source>
</evidence>
<keyword evidence="2" id="KW-1185">Reference proteome</keyword>
<gene>
    <name evidence="1" type="ORF">AVEN_238475_1</name>
</gene>
<dbReference type="Proteomes" id="UP000499080">
    <property type="component" value="Unassembled WGS sequence"/>
</dbReference>